<keyword evidence="5 11" id="KW-0472">Membrane</keyword>
<reference evidence="13" key="1">
    <citation type="submission" date="2022-12" db="EMBL/GenBank/DDBJ databases">
        <authorList>
            <person name="Alioto T."/>
            <person name="Alioto T."/>
            <person name="Gomez Garrido J."/>
        </authorList>
    </citation>
    <scope>NUCLEOTIDE SEQUENCE</scope>
</reference>
<feature type="transmembrane region" description="Helical" evidence="11">
    <location>
        <begin position="335"/>
        <end position="357"/>
    </location>
</feature>
<dbReference type="PANTHER" id="PTHR10489">
    <property type="entry name" value="CELL ADHESION MOLECULE"/>
    <property type="match status" value="1"/>
</dbReference>
<dbReference type="AlphaFoldDB" id="A0AA35LLS8"/>
<keyword evidence="14" id="KW-1185">Reference proteome</keyword>
<feature type="compositionally biased region" description="Basic and acidic residues" evidence="10">
    <location>
        <begin position="9"/>
        <end position="19"/>
    </location>
</feature>
<evidence type="ECO:0000256" key="4">
    <source>
        <dbReference type="ARBA" id="ARBA00023040"/>
    </source>
</evidence>
<dbReference type="InterPro" id="IPR000276">
    <property type="entry name" value="GPCR_Rhodpsn"/>
</dbReference>
<dbReference type="Pfam" id="PF00001">
    <property type="entry name" value="7tm_1"/>
    <property type="match status" value="1"/>
</dbReference>
<dbReference type="GO" id="GO:0060326">
    <property type="term" value="P:cell chemotaxis"/>
    <property type="evidence" value="ECO:0007669"/>
    <property type="project" value="TreeGrafter"/>
</dbReference>
<feature type="transmembrane region" description="Helical" evidence="11">
    <location>
        <begin position="200"/>
        <end position="222"/>
    </location>
</feature>
<evidence type="ECO:0000256" key="1">
    <source>
        <dbReference type="ARBA" id="ARBA00004141"/>
    </source>
</evidence>
<keyword evidence="3 11" id="KW-1133">Transmembrane helix</keyword>
<keyword evidence="7 13" id="KW-0675">Receptor</keyword>
<evidence type="ECO:0000313" key="13">
    <source>
        <dbReference type="EMBL" id="CAI5797894.1"/>
    </source>
</evidence>
<comment type="subcellular location">
    <subcellularLocation>
        <location evidence="1">Membrane</location>
        <topology evidence="1">Multi-pass membrane protein</topology>
    </subcellularLocation>
</comment>
<evidence type="ECO:0000256" key="3">
    <source>
        <dbReference type="ARBA" id="ARBA00022989"/>
    </source>
</evidence>
<feature type="transmembrane region" description="Helical" evidence="11">
    <location>
        <begin position="121"/>
        <end position="140"/>
    </location>
</feature>
<feature type="domain" description="G-protein coupled receptors family 1 profile" evidence="12">
    <location>
        <begin position="100"/>
        <end position="355"/>
    </location>
</feature>
<evidence type="ECO:0000256" key="6">
    <source>
        <dbReference type="ARBA" id="ARBA00023157"/>
    </source>
</evidence>
<dbReference type="PRINTS" id="PR00237">
    <property type="entry name" value="GPCRRHODOPSN"/>
</dbReference>
<keyword evidence="8" id="KW-0325">Glycoprotein</keyword>
<feature type="transmembrane region" description="Helical" evidence="11">
    <location>
        <begin position="252"/>
        <end position="274"/>
    </location>
</feature>
<keyword evidence="9" id="KW-0807">Transducer</keyword>
<dbReference type="PRINTS" id="PR00241">
    <property type="entry name" value="ANGIOTENSINR"/>
</dbReference>
<feature type="transmembrane region" description="Helical" evidence="11">
    <location>
        <begin position="294"/>
        <end position="315"/>
    </location>
</feature>
<feature type="region of interest" description="Disordered" evidence="10">
    <location>
        <begin position="1"/>
        <end position="31"/>
    </location>
</feature>
<dbReference type="InterPro" id="IPR050119">
    <property type="entry name" value="CCR1-9-like"/>
</dbReference>
<protein>
    <submittedName>
        <fullName evidence="13">Relaxin-3 receptor 2</fullName>
    </submittedName>
</protein>
<evidence type="ECO:0000256" key="9">
    <source>
        <dbReference type="ARBA" id="ARBA00023224"/>
    </source>
</evidence>
<dbReference type="EMBL" id="OX395143">
    <property type="protein sequence ID" value="CAI5797894.1"/>
    <property type="molecule type" value="Genomic_DNA"/>
</dbReference>
<dbReference type="SUPFAM" id="SSF81321">
    <property type="entry name" value="Family A G protein-coupled receptor-like"/>
    <property type="match status" value="1"/>
</dbReference>
<evidence type="ECO:0000256" key="10">
    <source>
        <dbReference type="SAM" id="MobiDB-lite"/>
    </source>
</evidence>
<feature type="region of interest" description="Disordered" evidence="10">
    <location>
        <begin position="400"/>
        <end position="420"/>
    </location>
</feature>
<evidence type="ECO:0000256" key="11">
    <source>
        <dbReference type="SAM" id="Phobius"/>
    </source>
</evidence>
<organism evidence="13 14">
    <name type="scientific">Podarcis lilfordi</name>
    <name type="common">Lilford's wall lizard</name>
    <dbReference type="NCBI Taxonomy" id="74358"/>
    <lineage>
        <taxon>Eukaryota</taxon>
        <taxon>Metazoa</taxon>
        <taxon>Chordata</taxon>
        <taxon>Craniata</taxon>
        <taxon>Vertebrata</taxon>
        <taxon>Euteleostomi</taxon>
        <taxon>Lepidosauria</taxon>
        <taxon>Squamata</taxon>
        <taxon>Bifurcata</taxon>
        <taxon>Unidentata</taxon>
        <taxon>Episquamata</taxon>
        <taxon>Laterata</taxon>
        <taxon>Lacertibaenia</taxon>
        <taxon>Lacertidae</taxon>
        <taxon>Podarcis</taxon>
    </lineage>
</organism>
<dbReference type="Proteomes" id="UP001178461">
    <property type="component" value="Chromosome 16"/>
</dbReference>
<dbReference type="PANTHER" id="PTHR10489:SF935">
    <property type="entry name" value="RELAXIN FAMILY PEPTIDE RECEPTOR 3.3A1-RELATED"/>
    <property type="match status" value="1"/>
</dbReference>
<dbReference type="GO" id="GO:0016493">
    <property type="term" value="F:C-C chemokine receptor activity"/>
    <property type="evidence" value="ECO:0007669"/>
    <property type="project" value="TreeGrafter"/>
</dbReference>
<evidence type="ECO:0000256" key="2">
    <source>
        <dbReference type="ARBA" id="ARBA00022692"/>
    </source>
</evidence>
<accession>A0AA35LLS8</accession>
<gene>
    <name evidence="13" type="ORF">PODLI_1B001821</name>
</gene>
<dbReference type="GO" id="GO:0019957">
    <property type="term" value="F:C-C chemokine binding"/>
    <property type="evidence" value="ECO:0007669"/>
    <property type="project" value="TreeGrafter"/>
</dbReference>
<dbReference type="InterPro" id="IPR017452">
    <property type="entry name" value="GPCR_Rhodpsn_7TM"/>
</dbReference>
<feature type="transmembrane region" description="Helical" evidence="11">
    <location>
        <begin position="160"/>
        <end position="180"/>
    </location>
</feature>
<name>A0AA35LLS8_9SAUR</name>
<evidence type="ECO:0000256" key="5">
    <source>
        <dbReference type="ARBA" id="ARBA00023136"/>
    </source>
</evidence>
<sequence>MTFSPAVREAARATPDRRKGPSHGGNAGFQPISKMQASGLQEPERNSSLADPRIGNWSLMGGFDLVGDGSALTSSPDISFGLQMFIAFIYSVVCSIGLLGNGLVMYLIWTHKGRPTPVINIFVFGLAVADFQLSLTLPFWATEIALDYKWPFGQAMCKAVPSLTTLSVHANVFLLTAMSVTRYWSVASALKDGSRMTSSVAQCITVALWALALVATVPVPIYTKVVEYGGMKLCFYKFPTTRLLGIYHLQKVVFTFVVPLVVILTSYLLLLKLLKAHQVQGSNPNRQSQVATTVQLVVGCFFVCWLPKQAITLWGALVQFEVVSRGDAFYFLHNYIFPLATCLAHSSSCLNPVLYCLMRQEFREATKEIFQRLSSAASSYQYFSSRKTWEDGVLVALPHSPSRNPSKISHSEEKEDSTLSTILEPRAKEPNAVTEVELIPGVEMLM</sequence>
<evidence type="ECO:0000256" key="7">
    <source>
        <dbReference type="ARBA" id="ARBA00023170"/>
    </source>
</evidence>
<keyword evidence="4" id="KW-0297">G-protein coupled receptor</keyword>
<dbReference type="GO" id="GO:0007204">
    <property type="term" value="P:positive regulation of cytosolic calcium ion concentration"/>
    <property type="evidence" value="ECO:0007669"/>
    <property type="project" value="TreeGrafter"/>
</dbReference>
<dbReference type="GO" id="GO:0009897">
    <property type="term" value="C:external side of plasma membrane"/>
    <property type="evidence" value="ECO:0007669"/>
    <property type="project" value="TreeGrafter"/>
</dbReference>
<dbReference type="GO" id="GO:0019722">
    <property type="term" value="P:calcium-mediated signaling"/>
    <property type="evidence" value="ECO:0007669"/>
    <property type="project" value="TreeGrafter"/>
</dbReference>
<keyword evidence="2 11" id="KW-0812">Transmembrane</keyword>
<keyword evidence="6" id="KW-1015">Disulfide bond</keyword>
<feature type="transmembrane region" description="Helical" evidence="11">
    <location>
        <begin position="84"/>
        <end position="109"/>
    </location>
</feature>
<dbReference type="PROSITE" id="PS50262">
    <property type="entry name" value="G_PROTEIN_RECEP_F1_2"/>
    <property type="match status" value="1"/>
</dbReference>
<evidence type="ECO:0000259" key="12">
    <source>
        <dbReference type="PROSITE" id="PS50262"/>
    </source>
</evidence>
<dbReference type="GO" id="GO:0006955">
    <property type="term" value="P:immune response"/>
    <property type="evidence" value="ECO:0007669"/>
    <property type="project" value="TreeGrafter"/>
</dbReference>
<dbReference type="Gene3D" id="1.20.1070.10">
    <property type="entry name" value="Rhodopsin 7-helix transmembrane proteins"/>
    <property type="match status" value="1"/>
</dbReference>
<proteinExistence type="predicted"/>
<dbReference type="InterPro" id="IPR000248">
    <property type="entry name" value="ATII_rcpt"/>
</dbReference>
<evidence type="ECO:0000256" key="8">
    <source>
        <dbReference type="ARBA" id="ARBA00023180"/>
    </source>
</evidence>
<evidence type="ECO:0000313" key="14">
    <source>
        <dbReference type="Proteomes" id="UP001178461"/>
    </source>
</evidence>